<dbReference type="OrthoDB" id="4078956at2759"/>
<dbReference type="Proteomes" id="UP000244309">
    <property type="component" value="Unassembled WGS sequence"/>
</dbReference>
<comment type="caution">
    <text evidence="2">The sequence shown here is derived from an EMBL/GenBank/DDBJ whole genome shotgun (WGS) entry which is preliminary data.</text>
</comment>
<feature type="compositionally biased region" description="Basic and acidic residues" evidence="1">
    <location>
        <begin position="392"/>
        <end position="405"/>
    </location>
</feature>
<dbReference type="InterPro" id="IPR032675">
    <property type="entry name" value="LRR_dom_sf"/>
</dbReference>
<dbReference type="GeneID" id="37005450"/>
<evidence type="ECO:0000256" key="1">
    <source>
        <dbReference type="SAM" id="MobiDB-lite"/>
    </source>
</evidence>
<proteinExistence type="predicted"/>
<feature type="region of interest" description="Disordered" evidence="1">
    <location>
        <begin position="392"/>
        <end position="415"/>
    </location>
</feature>
<protein>
    <submittedName>
        <fullName evidence="2">Uncharacterized protein</fullName>
    </submittedName>
</protein>
<dbReference type="EMBL" id="PKFO01000005">
    <property type="protein sequence ID" value="PVH21152.1"/>
    <property type="molecule type" value="Genomic_DNA"/>
</dbReference>
<dbReference type="VEuPathDB" id="FungiDB:CXQ85_000117"/>
<evidence type="ECO:0000313" key="3">
    <source>
        <dbReference type="Proteomes" id="UP000244309"/>
    </source>
</evidence>
<sequence>MFNRRRYNRKPGRRKAFRPRIRRKGVILRPTDEPPPPKIEFDASGAVPYLWQYWPQAEPEKAVQEYKKLPSLRYICSRVLAENADALEPSYLTTCSWTSCWKHVWRVICQLNLDSPHVFRMFAKHFGSNYDFKCHHVDLREEERSKAIMSLLLSTRRHRIDNVFSNISYNEFVCFVSGVDAHVILDCSSMKPMRKEQVLNLCKAPNLAGLDISSNEWVDDQFLYTLGRAISSKNSSKMKLLRIVNCSNITQDGLRRFLQDTSTSLTFLSTDIMASKESNFADRLNGATETPIGGTQWRLLHSGYYNFDRLVRYKLIAMALYLSRNSDLVNIPSNSLIWDIRLFPDMIDSRNPMELYRKLKGSWAKRESSSVGRNPYLYIRSETSAKAPIEKVEETRVKEEPKESDSLLTERVPKRKPKIKMKNADALFGIK</sequence>
<name>A0A2V1ATR2_9ASCO</name>
<dbReference type="Gene3D" id="3.80.10.10">
    <property type="entry name" value="Ribonuclease Inhibitor"/>
    <property type="match status" value="1"/>
</dbReference>
<accession>A0A2V1ATR2</accession>
<organism evidence="2 3">
    <name type="scientific">Candidozyma haemuli</name>
    <dbReference type="NCBI Taxonomy" id="45357"/>
    <lineage>
        <taxon>Eukaryota</taxon>
        <taxon>Fungi</taxon>
        <taxon>Dikarya</taxon>
        <taxon>Ascomycota</taxon>
        <taxon>Saccharomycotina</taxon>
        <taxon>Pichiomycetes</taxon>
        <taxon>Metschnikowiaceae</taxon>
        <taxon>Candidozyma</taxon>
    </lineage>
</organism>
<keyword evidence="3" id="KW-1185">Reference proteome</keyword>
<dbReference type="AlphaFoldDB" id="A0A2V1ATR2"/>
<dbReference type="RefSeq" id="XP_025342092.1">
    <property type="nucleotide sequence ID" value="XM_025483877.1"/>
</dbReference>
<gene>
    <name evidence="2" type="ORF">CXQ85_000117</name>
</gene>
<dbReference type="SUPFAM" id="SSF52047">
    <property type="entry name" value="RNI-like"/>
    <property type="match status" value="1"/>
</dbReference>
<evidence type="ECO:0000313" key="2">
    <source>
        <dbReference type="EMBL" id="PVH21152.1"/>
    </source>
</evidence>
<reference evidence="2 3" key="1">
    <citation type="submission" date="2017-12" db="EMBL/GenBank/DDBJ databases">
        <title>Genome Sequence of a Multidrug-Resistant Candida haemulonii Isolate from a Patient with Chronic Leg Ulcers in Israel.</title>
        <authorList>
            <person name="Chow N.A."/>
            <person name="Gade L."/>
            <person name="Batra D."/>
            <person name="Rowe L.A."/>
            <person name="Ben-Ami R."/>
            <person name="Loparev V.N."/>
            <person name="Litvintseva A.P."/>
        </authorList>
    </citation>
    <scope>NUCLEOTIDE SEQUENCE [LARGE SCALE GENOMIC DNA]</scope>
    <source>
        <strain evidence="2 3">B11899</strain>
    </source>
</reference>